<sequence length="22" mass="2458">RACFGNRRPSVRSRAPRPSSLS</sequence>
<organism evidence="2">
    <name type="scientific">marine metagenome</name>
    <dbReference type="NCBI Taxonomy" id="408172"/>
    <lineage>
        <taxon>unclassified sequences</taxon>
        <taxon>metagenomes</taxon>
        <taxon>ecological metagenomes</taxon>
    </lineage>
</organism>
<protein>
    <submittedName>
        <fullName evidence="2">Uncharacterized protein</fullName>
    </submittedName>
</protein>
<feature type="non-terminal residue" evidence="2">
    <location>
        <position position="1"/>
    </location>
</feature>
<feature type="non-terminal residue" evidence="2">
    <location>
        <position position="22"/>
    </location>
</feature>
<dbReference type="EMBL" id="UINC01055949">
    <property type="protein sequence ID" value="SVB75421.1"/>
    <property type="molecule type" value="Genomic_DNA"/>
</dbReference>
<gene>
    <name evidence="2" type="ORF">METZ01_LOCUS228275</name>
</gene>
<proteinExistence type="predicted"/>
<evidence type="ECO:0000313" key="2">
    <source>
        <dbReference type="EMBL" id="SVB75421.1"/>
    </source>
</evidence>
<name>A0A382GMP6_9ZZZZ</name>
<dbReference type="AlphaFoldDB" id="A0A382GMP6"/>
<reference evidence="2" key="1">
    <citation type="submission" date="2018-05" db="EMBL/GenBank/DDBJ databases">
        <authorList>
            <person name="Lanie J.A."/>
            <person name="Ng W.-L."/>
            <person name="Kazmierczak K.M."/>
            <person name="Andrzejewski T.M."/>
            <person name="Davidsen T.M."/>
            <person name="Wayne K.J."/>
            <person name="Tettelin H."/>
            <person name="Glass J.I."/>
            <person name="Rusch D."/>
            <person name="Podicherti R."/>
            <person name="Tsui H.-C.T."/>
            <person name="Winkler M.E."/>
        </authorList>
    </citation>
    <scope>NUCLEOTIDE SEQUENCE</scope>
</reference>
<evidence type="ECO:0000256" key="1">
    <source>
        <dbReference type="SAM" id="MobiDB-lite"/>
    </source>
</evidence>
<feature type="region of interest" description="Disordered" evidence="1">
    <location>
        <begin position="1"/>
        <end position="22"/>
    </location>
</feature>
<accession>A0A382GMP6</accession>